<protein>
    <submittedName>
        <fullName evidence="2">C39 family peptidase</fullName>
    </submittedName>
</protein>
<dbReference type="EMBL" id="JAOQJQ010000001">
    <property type="protein sequence ID" value="MCU6760883.1"/>
    <property type="molecule type" value="Genomic_DNA"/>
</dbReference>
<dbReference type="Gene3D" id="3.90.70.10">
    <property type="entry name" value="Cysteine proteinases"/>
    <property type="match status" value="1"/>
</dbReference>
<comment type="caution">
    <text evidence="2">The sequence shown here is derived from an EMBL/GenBank/DDBJ whole genome shotgun (WGS) entry which is preliminary data.</text>
</comment>
<dbReference type="RefSeq" id="WP_158423763.1">
    <property type="nucleotide sequence ID" value="NZ_JAOQJQ010000001.1"/>
</dbReference>
<accession>A0ABT2TFC0</accession>
<evidence type="ECO:0000259" key="1">
    <source>
        <dbReference type="Pfam" id="PF13529"/>
    </source>
</evidence>
<name>A0ABT2TFC0_9FIRM</name>
<gene>
    <name evidence="2" type="ORF">OCV88_00865</name>
</gene>
<reference evidence="2 3" key="1">
    <citation type="journal article" date="2021" name="ISME Commun">
        <title>Automated analysis of genomic sequences facilitates high-throughput and comprehensive description of bacteria.</title>
        <authorList>
            <person name="Hitch T.C.A."/>
        </authorList>
    </citation>
    <scope>NUCLEOTIDE SEQUENCE [LARGE SCALE GENOMIC DNA]</scope>
    <source>
        <strain evidence="2 3">Sanger_109</strain>
    </source>
</reference>
<feature type="domain" description="Peptidase C39-like" evidence="1">
    <location>
        <begin position="4"/>
        <end position="170"/>
    </location>
</feature>
<dbReference type="PANTHER" id="PTHR37806">
    <property type="entry name" value="LMO0724 PROTEIN"/>
    <property type="match status" value="1"/>
</dbReference>
<evidence type="ECO:0000313" key="3">
    <source>
        <dbReference type="Proteomes" id="UP001652442"/>
    </source>
</evidence>
<sequence length="200" mass="23263">MKLINVPYLDQTCEAPTGCESVTAVMLLRYLGRQISIQEFVDEYLEKEDFKEIDGEVWGPDPYEKFAGNPYDSDSMGCYAPVICKALEKIIGDEYHVIDETGSSIEKLMETYINHDMPVVFWATINLRDMITGPDWRLFGSGKKFTWRSNEHCMLLVGYDEEHYIFNDPWENNGVIRYPKELVKDRYEKQYSQAVGLIKK</sequence>
<proteinExistence type="predicted"/>
<dbReference type="Pfam" id="PF13529">
    <property type="entry name" value="Peptidase_C39_2"/>
    <property type="match status" value="1"/>
</dbReference>
<dbReference type="InterPro" id="IPR039564">
    <property type="entry name" value="Peptidase_C39-like"/>
</dbReference>
<dbReference type="Proteomes" id="UP001652442">
    <property type="component" value="Unassembled WGS sequence"/>
</dbReference>
<evidence type="ECO:0000313" key="2">
    <source>
        <dbReference type="EMBL" id="MCU6760883.1"/>
    </source>
</evidence>
<organism evidence="2 3">
    <name type="scientific">Brotonthovivens ammoniilytica</name>
    <dbReference type="NCBI Taxonomy" id="2981725"/>
    <lineage>
        <taxon>Bacteria</taxon>
        <taxon>Bacillati</taxon>
        <taxon>Bacillota</taxon>
        <taxon>Clostridia</taxon>
        <taxon>Lachnospirales</taxon>
        <taxon>Lachnospiraceae</taxon>
        <taxon>Brotonthovivens</taxon>
    </lineage>
</organism>
<dbReference type="PANTHER" id="PTHR37806:SF1">
    <property type="entry name" value="PEPTIDASE C39-LIKE DOMAIN-CONTAINING PROTEIN"/>
    <property type="match status" value="1"/>
</dbReference>
<keyword evidence="3" id="KW-1185">Reference proteome</keyword>